<dbReference type="OrthoDB" id="9808343at2"/>
<reference evidence="1 2" key="1">
    <citation type="submission" date="2018-06" db="EMBL/GenBank/DDBJ databases">
        <title>Genomic Encyclopedia of Archaeal and Bacterial Type Strains, Phase II (KMG-II): from individual species to whole genera.</title>
        <authorList>
            <person name="Goeker M."/>
        </authorList>
    </citation>
    <scope>NUCLEOTIDE SEQUENCE [LARGE SCALE GENOMIC DNA]</scope>
    <source>
        <strain evidence="1 2">DSM 29821</strain>
    </source>
</reference>
<protein>
    <submittedName>
        <fullName evidence="1">Uncharacterized protein</fullName>
    </submittedName>
</protein>
<comment type="caution">
    <text evidence="1">The sequence shown here is derived from an EMBL/GenBank/DDBJ whole genome shotgun (WGS) entry which is preliminary data.</text>
</comment>
<gene>
    <name evidence="1" type="ORF">CLV59_11280</name>
</gene>
<evidence type="ECO:0000313" key="2">
    <source>
        <dbReference type="Proteomes" id="UP000249819"/>
    </source>
</evidence>
<sequence>MNLIVNVKQLGRKHALIANKTLEIDDIGVNPTLETLILAVVKQQVEAYNQRPKDRHVLPFLSTDEIATQAATGKVDFGINYNETVANTKEAQETALLAFKDGMFAVFADDREIQSLEEEITLESTTVMTFIRLTFLAGSYW</sequence>
<accession>A0A327VLP8</accession>
<dbReference type="EMBL" id="QLMA01000012">
    <property type="protein sequence ID" value="RAJ73739.1"/>
    <property type="molecule type" value="Genomic_DNA"/>
</dbReference>
<dbReference type="RefSeq" id="WP_146616340.1">
    <property type="nucleotide sequence ID" value="NZ_QLMA01000012.1"/>
</dbReference>
<dbReference type="AlphaFoldDB" id="A0A327VLP8"/>
<organism evidence="1 2">
    <name type="scientific">Chitinophaga dinghuensis</name>
    <dbReference type="NCBI Taxonomy" id="1539050"/>
    <lineage>
        <taxon>Bacteria</taxon>
        <taxon>Pseudomonadati</taxon>
        <taxon>Bacteroidota</taxon>
        <taxon>Chitinophagia</taxon>
        <taxon>Chitinophagales</taxon>
        <taxon>Chitinophagaceae</taxon>
        <taxon>Chitinophaga</taxon>
    </lineage>
</organism>
<proteinExistence type="predicted"/>
<evidence type="ECO:0000313" key="1">
    <source>
        <dbReference type="EMBL" id="RAJ73739.1"/>
    </source>
</evidence>
<dbReference type="Proteomes" id="UP000249819">
    <property type="component" value="Unassembled WGS sequence"/>
</dbReference>
<name>A0A327VLP8_9BACT</name>
<keyword evidence="2" id="KW-1185">Reference proteome</keyword>